<evidence type="ECO:0000313" key="3">
    <source>
        <dbReference type="Proteomes" id="UP000809910"/>
    </source>
</evidence>
<dbReference type="EMBL" id="JADWVN010000002">
    <property type="protein sequence ID" value="MBL7524993.1"/>
    <property type="molecule type" value="Genomic_DNA"/>
</dbReference>
<proteinExistence type="predicted"/>
<comment type="caution">
    <text evidence="2">The sequence shown here is derived from an EMBL/GenBank/DDBJ whole genome shotgun (WGS) entry which is preliminary data.</text>
</comment>
<accession>A0ABS1W6J6</accession>
<gene>
    <name evidence="2" type="ORF">I5282_00230</name>
</gene>
<dbReference type="RefSeq" id="WP_203107241.1">
    <property type="nucleotide sequence ID" value="NZ_JADOBG010000001.1"/>
</dbReference>
<evidence type="ECO:0008006" key="4">
    <source>
        <dbReference type="Google" id="ProtNLM"/>
    </source>
</evidence>
<feature type="transmembrane region" description="Helical" evidence="1">
    <location>
        <begin position="6"/>
        <end position="24"/>
    </location>
</feature>
<evidence type="ECO:0000256" key="1">
    <source>
        <dbReference type="SAM" id="Phobius"/>
    </source>
</evidence>
<organism evidence="2 3">
    <name type="scientific">Legionella bononiensis</name>
    <dbReference type="NCBI Taxonomy" id="2793102"/>
    <lineage>
        <taxon>Bacteria</taxon>
        <taxon>Pseudomonadati</taxon>
        <taxon>Pseudomonadota</taxon>
        <taxon>Gammaproteobacteria</taxon>
        <taxon>Legionellales</taxon>
        <taxon>Legionellaceae</taxon>
        <taxon>Legionella</taxon>
    </lineage>
</organism>
<dbReference type="Proteomes" id="UP000809910">
    <property type="component" value="Unassembled WGS sequence"/>
</dbReference>
<evidence type="ECO:0000313" key="2">
    <source>
        <dbReference type="EMBL" id="MBL7524993.1"/>
    </source>
</evidence>
<name>A0ABS1W6J6_9GAMM</name>
<feature type="transmembrane region" description="Helical" evidence="1">
    <location>
        <begin position="31"/>
        <end position="54"/>
    </location>
</feature>
<feature type="transmembrane region" description="Helical" evidence="1">
    <location>
        <begin position="60"/>
        <end position="81"/>
    </location>
</feature>
<feature type="transmembrane region" description="Helical" evidence="1">
    <location>
        <begin position="88"/>
        <end position="109"/>
    </location>
</feature>
<keyword evidence="1" id="KW-0472">Membrane</keyword>
<protein>
    <recommendedName>
        <fullName evidence="4">Transmembrane protein</fullName>
    </recommendedName>
</protein>
<keyword evidence="1" id="KW-0812">Transmembrane</keyword>
<keyword evidence="3" id="KW-1185">Reference proteome</keyword>
<reference evidence="2 3" key="1">
    <citation type="submission" date="2020-12" db="EMBL/GenBank/DDBJ databases">
        <title>WGS of Legionella: environmental sample.</title>
        <authorList>
            <person name="Cristino S."/>
            <person name="Girolamini L."/>
            <person name="Salaris S."/>
            <person name="Pascale M.R."/>
            <person name="Mazzotta M."/>
            <person name="Orsini M."/>
            <person name="Grottola A."/>
        </authorList>
    </citation>
    <scope>NUCLEOTIDE SEQUENCE [LARGE SCALE GENOMIC DNA]</scope>
    <source>
        <strain evidence="2 3">30cs62</strain>
    </source>
</reference>
<keyword evidence="1" id="KW-1133">Transmembrane helix</keyword>
<sequence>MLGIAIVLFLIAAGLGIVLITAVLQDKPVLLPALFLHGTFAAVALLIGFCYLFVSGISGLFITSLGILSVAALLGATLVFIDIKNKTVLKLVAVLHPFIAIVGLILLIIDVLP</sequence>